<gene>
    <name evidence="1" type="ORF">Dxin01_01107</name>
</gene>
<evidence type="ECO:0000313" key="1">
    <source>
        <dbReference type="EMBL" id="GAA5501375.1"/>
    </source>
</evidence>
<keyword evidence="2" id="KW-1185">Reference proteome</keyword>
<name>A0ABP9V7X2_9DEIO</name>
<reference evidence="1 2" key="1">
    <citation type="submission" date="2024-02" db="EMBL/GenBank/DDBJ databases">
        <title>Deinococcus xinjiangensis NBRC 107630.</title>
        <authorList>
            <person name="Ichikawa N."/>
            <person name="Katano-Makiyama Y."/>
            <person name="Hidaka K."/>
        </authorList>
    </citation>
    <scope>NUCLEOTIDE SEQUENCE [LARGE SCALE GENOMIC DNA]</scope>
    <source>
        <strain evidence="1 2">NBRC 107630</strain>
    </source>
</reference>
<accession>A0ABP9V7X2</accession>
<sequence length="203" mass="22880">MVFEEYNVIAHRVSLKISDTDVMDTYAWKKRWSVGGLVTSEDNEDIVTESIYRPADGSYIVDYIIDKLTQEPFILIRVQENVDQDTLDTAYRVYKEILAKLPIYSLSNILEEPETQLSEGEIHALGKGYDPDLKTEIQTTLSTLATSTETTPEQKKAAIIAIGYISDPKNFNPILEQFTQDSNSEVAELAQSMLQAGHAILNR</sequence>
<dbReference type="EMBL" id="BAABRN010000009">
    <property type="protein sequence ID" value="GAA5501375.1"/>
    <property type="molecule type" value="Genomic_DNA"/>
</dbReference>
<evidence type="ECO:0008006" key="3">
    <source>
        <dbReference type="Google" id="ProtNLM"/>
    </source>
</evidence>
<comment type="caution">
    <text evidence="1">The sequence shown here is derived from an EMBL/GenBank/DDBJ whole genome shotgun (WGS) entry which is preliminary data.</text>
</comment>
<organism evidence="1 2">
    <name type="scientific">Deinococcus xinjiangensis</name>
    <dbReference type="NCBI Taxonomy" id="457454"/>
    <lineage>
        <taxon>Bacteria</taxon>
        <taxon>Thermotogati</taxon>
        <taxon>Deinococcota</taxon>
        <taxon>Deinococci</taxon>
        <taxon>Deinococcales</taxon>
        <taxon>Deinococcaceae</taxon>
        <taxon>Deinococcus</taxon>
    </lineage>
</organism>
<evidence type="ECO:0000313" key="2">
    <source>
        <dbReference type="Proteomes" id="UP001458946"/>
    </source>
</evidence>
<proteinExistence type="predicted"/>
<dbReference type="Proteomes" id="UP001458946">
    <property type="component" value="Unassembled WGS sequence"/>
</dbReference>
<protein>
    <recommendedName>
        <fullName evidence="3">HEAT repeat domain-containing protein</fullName>
    </recommendedName>
</protein>